<sequence length="507" mass="56263">MHTVQRRGAMALCSLGAFRTLLILLGLWAHARAECEDPLASSKLNLSVTYDLPSFEASTPIQNLVAFRGRVYVGAVNRLYSLTTDLQKLSEYETGPVLEQPHCPPCQSCGSNANTSLSAAKNNTNMALLVETYYDDELVSCGSAHRGVCHRHLLDDSLQDAEVTCMYSPKTNSGQNGCPDCMAGPSGTRVLSVENGGVVRFFVGNTVDVAWPGTPPQHTFSVRQMKETQEGFRFFSEHSYLDLVPQLRGSYPIRYVYAFESGPHVYFLTVQRDDVSSHAYHTRIVRACASDPDLRRYVEMPLECMLTPKRRRRSSDKTEVFNILQAAHVAKAGRVLRDELGLQEDEEVLFTAFARSQQDSPSPTPSSTVCILPLRNLNFFFSDYISKCQTRRLQHFAGSGEKSCFHASSTDDSSTCGKHGLGYQLEVTTTVQRLDYFDGQFRSVLLTSIAAFPMGDDTVASLGTADGRVIQVPNRGQRSQRPQLLRHCDVTRFHSCNLTTLPQAVIV</sequence>
<evidence type="ECO:0000313" key="6">
    <source>
        <dbReference type="Proteomes" id="UP000829720"/>
    </source>
</evidence>
<dbReference type="InterPro" id="IPR036352">
    <property type="entry name" value="Semap_dom_sf"/>
</dbReference>
<dbReference type="InterPro" id="IPR001627">
    <property type="entry name" value="Semap_dom"/>
</dbReference>
<dbReference type="SMART" id="SM00630">
    <property type="entry name" value="Sema"/>
    <property type="match status" value="1"/>
</dbReference>
<dbReference type="GO" id="GO:0002116">
    <property type="term" value="C:semaphorin receptor complex"/>
    <property type="evidence" value="ECO:0007669"/>
    <property type="project" value="TreeGrafter"/>
</dbReference>
<dbReference type="PROSITE" id="PS51004">
    <property type="entry name" value="SEMA"/>
    <property type="match status" value="1"/>
</dbReference>
<feature type="domain" description="Sema" evidence="4">
    <location>
        <begin position="36"/>
        <end position="507"/>
    </location>
</feature>
<reference evidence="5" key="1">
    <citation type="submission" date="2021-01" db="EMBL/GenBank/DDBJ databases">
        <authorList>
            <person name="Zahm M."/>
            <person name="Roques C."/>
            <person name="Cabau C."/>
            <person name="Klopp C."/>
            <person name="Donnadieu C."/>
            <person name="Jouanno E."/>
            <person name="Lampietro C."/>
            <person name="Louis A."/>
            <person name="Herpin A."/>
            <person name="Echchiki A."/>
            <person name="Berthelot C."/>
            <person name="Parey E."/>
            <person name="Roest-Crollius H."/>
            <person name="Braasch I."/>
            <person name="Postlethwait J."/>
            <person name="Bobe J."/>
            <person name="Montfort J."/>
            <person name="Bouchez O."/>
            <person name="Begum T."/>
            <person name="Mejri S."/>
            <person name="Adams A."/>
            <person name="Chen W.-J."/>
            <person name="Guiguen Y."/>
        </authorList>
    </citation>
    <scope>NUCLEOTIDE SEQUENCE</scope>
    <source>
        <tissue evidence="5">Blood</tissue>
    </source>
</reference>
<comment type="caution">
    <text evidence="5">The sequence shown here is derived from an EMBL/GenBank/DDBJ whole genome shotgun (WGS) entry which is preliminary data.</text>
</comment>
<dbReference type="GO" id="GO:0017154">
    <property type="term" value="F:semaphorin receptor activity"/>
    <property type="evidence" value="ECO:0007669"/>
    <property type="project" value="InterPro"/>
</dbReference>
<proteinExistence type="predicted"/>
<feature type="signal peptide" evidence="3">
    <location>
        <begin position="1"/>
        <end position="33"/>
    </location>
</feature>
<organism evidence="5 6">
    <name type="scientific">Albula goreensis</name>
    <dbReference type="NCBI Taxonomy" id="1534307"/>
    <lineage>
        <taxon>Eukaryota</taxon>
        <taxon>Metazoa</taxon>
        <taxon>Chordata</taxon>
        <taxon>Craniata</taxon>
        <taxon>Vertebrata</taxon>
        <taxon>Euteleostomi</taxon>
        <taxon>Actinopterygii</taxon>
        <taxon>Neopterygii</taxon>
        <taxon>Teleostei</taxon>
        <taxon>Albuliformes</taxon>
        <taxon>Albulidae</taxon>
        <taxon>Albula</taxon>
    </lineage>
</organism>
<evidence type="ECO:0000256" key="1">
    <source>
        <dbReference type="ARBA" id="ARBA00023180"/>
    </source>
</evidence>
<evidence type="ECO:0000256" key="2">
    <source>
        <dbReference type="PROSITE-ProRule" id="PRU00352"/>
    </source>
</evidence>
<protein>
    <recommendedName>
        <fullName evidence="4">Sema domain-containing protein</fullName>
    </recommendedName>
</protein>
<dbReference type="SUPFAM" id="SSF101912">
    <property type="entry name" value="Sema domain"/>
    <property type="match status" value="1"/>
</dbReference>
<evidence type="ECO:0000259" key="4">
    <source>
        <dbReference type="PROSITE" id="PS51004"/>
    </source>
</evidence>
<dbReference type="Proteomes" id="UP000829720">
    <property type="component" value="Unassembled WGS sequence"/>
</dbReference>
<dbReference type="GO" id="GO:0030334">
    <property type="term" value="P:regulation of cell migration"/>
    <property type="evidence" value="ECO:0007669"/>
    <property type="project" value="TreeGrafter"/>
</dbReference>
<evidence type="ECO:0000256" key="3">
    <source>
        <dbReference type="SAM" id="SignalP"/>
    </source>
</evidence>
<dbReference type="AlphaFoldDB" id="A0A8T3CTQ1"/>
<dbReference type="InterPro" id="IPR015943">
    <property type="entry name" value="WD40/YVTN_repeat-like_dom_sf"/>
</dbReference>
<comment type="caution">
    <text evidence="2">Lacks conserved residue(s) required for the propagation of feature annotation.</text>
</comment>
<dbReference type="PANTHER" id="PTHR22625">
    <property type="entry name" value="PLEXIN"/>
    <property type="match status" value="1"/>
</dbReference>
<name>A0A8T3CTQ1_9TELE</name>
<dbReference type="GO" id="GO:0005886">
    <property type="term" value="C:plasma membrane"/>
    <property type="evidence" value="ECO:0007669"/>
    <property type="project" value="TreeGrafter"/>
</dbReference>
<keyword evidence="1" id="KW-0325">Glycoprotein</keyword>
<keyword evidence="3" id="KW-0732">Signal</keyword>
<gene>
    <name evidence="5" type="ORF">AGOR_G00186760</name>
</gene>
<evidence type="ECO:0000313" key="5">
    <source>
        <dbReference type="EMBL" id="KAI1888593.1"/>
    </source>
</evidence>
<feature type="chain" id="PRO_5035760350" description="Sema domain-containing protein" evidence="3">
    <location>
        <begin position="34"/>
        <end position="507"/>
    </location>
</feature>
<dbReference type="Gene3D" id="2.130.10.10">
    <property type="entry name" value="YVTN repeat-like/Quinoprotein amine dehydrogenase"/>
    <property type="match status" value="1"/>
</dbReference>
<dbReference type="Pfam" id="PF01403">
    <property type="entry name" value="Sema"/>
    <property type="match status" value="1"/>
</dbReference>
<dbReference type="OrthoDB" id="9985181at2759"/>
<accession>A0A8T3CTQ1</accession>
<keyword evidence="6" id="KW-1185">Reference proteome</keyword>
<dbReference type="GO" id="GO:0007399">
    <property type="term" value="P:nervous system development"/>
    <property type="evidence" value="ECO:0007669"/>
    <property type="project" value="UniProtKB-ARBA"/>
</dbReference>
<dbReference type="InterPro" id="IPR031148">
    <property type="entry name" value="Plexin"/>
</dbReference>
<dbReference type="EMBL" id="JAERUA010000017">
    <property type="protein sequence ID" value="KAI1888593.1"/>
    <property type="molecule type" value="Genomic_DNA"/>
</dbReference>
<dbReference type="PANTHER" id="PTHR22625:SF61">
    <property type="entry name" value="HEPATOCYTE GROWTH FACTOR RECEPTOR"/>
    <property type="match status" value="1"/>
</dbReference>